<reference evidence="3" key="1">
    <citation type="journal article" date="2019" name="Int. J. Syst. Evol. Microbiol.">
        <title>The Global Catalogue of Microorganisms (GCM) 10K type strain sequencing project: providing services to taxonomists for standard genome sequencing and annotation.</title>
        <authorList>
            <consortium name="The Broad Institute Genomics Platform"/>
            <consortium name="The Broad Institute Genome Sequencing Center for Infectious Disease"/>
            <person name="Wu L."/>
            <person name="Ma J."/>
        </authorList>
    </citation>
    <scope>NUCLEOTIDE SEQUENCE [LARGE SCALE GENOMIC DNA]</scope>
    <source>
        <strain evidence="3">JCM 10303</strain>
    </source>
</reference>
<proteinExistence type="predicted"/>
<gene>
    <name evidence="2" type="ORF">GCM10009533_00320</name>
</gene>
<evidence type="ECO:0000313" key="3">
    <source>
        <dbReference type="Proteomes" id="UP001500729"/>
    </source>
</evidence>
<keyword evidence="3" id="KW-1185">Reference proteome</keyword>
<feature type="signal peptide" evidence="1">
    <location>
        <begin position="1"/>
        <end position="17"/>
    </location>
</feature>
<evidence type="ECO:0008006" key="4">
    <source>
        <dbReference type="Google" id="ProtNLM"/>
    </source>
</evidence>
<evidence type="ECO:0000256" key="1">
    <source>
        <dbReference type="SAM" id="SignalP"/>
    </source>
</evidence>
<dbReference type="Proteomes" id="UP001500729">
    <property type="component" value="Unassembled WGS sequence"/>
</dbReference>
<name>A0ABP3LQT1_SACER</name>
<dbReference type="EMBL" id="BAAAGS010000001">
    <property type="protein sequence ID" value="GAA0505585.1"/>
    <property type="molecule type" value="Genomic_DNA"/>
</dbReference>
<feature type="chain" id="PRO_5046808741" description="Secreted protein" evidence="1">
    <location>
        <begin position="18"/>
        <end position="393"/>
    </location>
</feature>
<evidence type="ECO:0000313" key="2">
    <source>
        <dbReference type="EMBL" id="GAA0505585.1"/>
    </source>
</evidence>
<organism evidence="2 3">
    <name type="scientific">Saccharopolyspora erythraea</name>
    <name type="common">Streptomyces erythraeus</name>
    <dbReference type="NCBI Taxonomy" id="1836"/>
    <lineage>
        <taxon>Bacteria</taxon>
        <taxon>Bacillati</taxon>
        <taxon>Actinomycetota</taxon>
        <taxon>Actinomycetes</taxon>
        <taxon>Pseudonocardiales</taxon>
        <taxon>Pseudonocardiaceae</taxon>
        <taxon>Saccharopolyspora</taxon>
    </lineage>
</organism>
<sequence length="393" mass="41575">MRLRTALIAAGVAVATAAVTTPAGQAAAPDSLEAISAEPFALNDQHDTYADRVRALDEKLPNAKVGDVLADTNRTGGQGCSYPGSSEAEGFCWGQGDDSTEAWIPQGLTASWDADPSGKVDGHRALVTSWYEKGGADRGVRVTFANHDDPKKPKYRHAILVAPTADGGIAPVKTHAGGIAWVGDNLYVADTWGGLRVFDLRHIWKGAADPTHEAFKVDGDKVLAADYRYVIPQVGRYCVPSPSDASKCNGDGGSPSKDVLRTSFIGVDRQSGRLVTGEFHDQDTGKRLVRWPLAADGSLKADGGKVKAAEAYRVPHARMQGGVSVGDTFYTTSSENGAPGAWHRMRAGEKPATEGLGIQGPEDMTYDPASKRVWTLSEHANKRAVFPIPGAGG</sequence>
<accession>A0ABP3LQT1</accession>
<keyword evidence="1" id="KW-0732">Signal</keyword>
<dbReference type="RefSeq" id="WP_009944329.1">
    <property type="nucleotide sequence ID" value="NZ_BAAAGS010000001.1"/>
</dbReference>
<comment type="caution">
    <text evidence="2">The sequence shown here is derived from an EMBL/GenBank/DDBJ whole genome shotgun (WGS) entry which is preliminary data.</text>
</comment>
<protein>
    <recommendedName>
        <fullName evidence="4">Secreted protein</fullName>
    </recommendedName>
</protein>